<keyword evidence="3" id="KW-1185">Reference proteome</keyword>
<feature type="region of interest" description="Disordered" evidence="1">
    <location>
        <begin position="93"/>
        <end position="130"/>
    </location>
</feature>
<protein>
    <submittedName>
        <fullName evidence="2">Uncharacterized protein</fullName>
    </submittedName>
</protein>
<name>A0ABN9TA12_9DINO</name>
<dbReference type="EMBL" id="CAUYUJ010014492">
    <property type="protein sequence ID" value="CAK0841905.1"/>
    <property type="molecule type" value="Genomic_DNA"/>
</dbReference>
<sequence>MYSISKLRSFVAILAQGKVACASILYRTTFVAMHFGHMSASLQRRDYPTDQPDVPQLPGSLVGPIKASCDSDDESTDNPKRVSEAACLAQGPSRTCAPGTPRASQTVCTTPPSTPRVRSRVPTTPPPPPIGERAEPLLLALERNCLKQVRLAIEADPEAAKEPFWDRRFEWPLCAAVRLGCSAEVVRLLLENGARVDVTSVGGQSPLQLLGSGTGNHSFSAHPIDLRGSAEHSAGHR</sequence>
<organism evidence="2 3">
    <name type="scientific">Prorocentrum cordatum</name>
    <dbReference type="NCBI Taxonomy" id="2364126"/>
    <lineage>
        <taxon>Eukaryota</taxon>
        <taxon>Sar</taxon>
        <taxon>Alveolata</taxon>
        <taxon>Dinophyceae</taxon>
        <taxon>Prorocentrales</taxon>
        <taxon>Prorocentraceae</taxon>
        <taxon>Prorocentrum</taxon>
    </lineage>
</organism>
<evidence type="ECO:0000313" key="2">
    <source>
        <dbReference type="EMBL" id="CAK0841905.1"/>
    </source>
</evidence>
<reference evidence="2" key="1">
    <citation type="submission" date="2023-10" db="EMBL/GenBank/DDBJ databases">
        <authorList>
            <person name="Chen Y."/>
            <person name="Shah S."/>
            <person name="Dougan E. K."/>
            <person name="Thang M."/>
            <person name="Chan C."/>
        </authorList>
    </citation>
    <scope>NUCLEOTIDE SEQUENCE [LARGE SCALE GENOMIC DNA]</scope>
</reference>
<comment type="caution">
    <text evidence="2">The sequence shown here is derived from an EMBL/GenBank/DDBJ whole genome shotgun (WGS) entry which is preliminary data.</text>
</comment>
<dbReference type="Proteomes" id="UP001189429">
    <property type="component" value="Unassembled WGS sequence"/>
</dbReference>
<proteinExistence type="predicted"/>
<dbReference type="SUPFAM" id="SSF48403">
    <property type="entry name" value="Ankyrin repeat"/>
    <property type="match status" value="1"/>
</dbReference>
<dbReference type="Gene3D" id="1.25.40.20">
    <property type="entry name" value="Ankyrin repeat-containing domain"/>
    <property type="match status" value="1"/>
</dbReference>
<dbReference type="InterPro" id="IPR036770">
    <property type="entry name" value="Ankyrin_rpt-contain_sf"/>
</dbReference>
<accession>A0ABN9TA12</accession>
<evidence type="ECO:0000313" key="3">
    <source>
        <dbReference type="Proteomes" id="UP001189429"/>
    </source>
</evidence>
<evidence type="ECO:0000256" key="1">
    <source>
        <dbReference type="SAM" id="MobiDB-lite"/>
    </source>
</evidence>
<gene>
    <name evidence="2" type="ORF">PCOR1329_LOCUS36970</name>
</gene>